<name>G8BRM0_TETPH</name>
<evidence type="ECO:0000313" key="1">
    <source>
        <dbReference type="EMBL" id="CCE62396.1"/>
    </source>
</evidence>
<dbReference type="AlphaFoldDB" id="G8BRM0"/>
<dbReference type="KEGG" id="tpf:TPHA_0C02430"/>
<sequence length="183" mass="21664">MNIDYNIIAELEDPKQYSYKEHWLKYDESHEYNILYEVFTFGGIEQVGQLVEIYGDELIYRSDILNKLIKLNMIKLASELRCLWYKDVWALLNSHCNDKVANLIGLASNFVNYIENMFIELNDCIDFEINSIEGSIKIKECKRCRDVYCFEKPLLVVNQNDVLTNENLIKDLENWKSKLMNII</sequence>
<proteinExistence type="predicted"/>
<protein>
    <submittedName>
        <fullName evidence="1">Uncharacterized protein</fullName>
    </submittedName>
</protein>
<dbReference type="GeneID" id="11533793"/>
<reference evidence="1 2" key="1">
    <citation type="journal article" date="2011" name="Proc. Natl. Acad. Sci. U.S.A.">
        <title>Evolutionary erosion of yeast sex chromosomes by mating-type switching accidents.</title>
        <authorList>
            <person name="Gordon J.L."/>
            <person name="Armisen D."/>
            <person name="Proux-Wera E."/>
            <person name="Oheigeartaigh S.S."/>
            <person name="Byrne K.P."/>
            <person name="Wolfe K.H."/>
        </authorList>
    </citation>
    <scope>NUCLEOTIDE SEQUENCE [LARGE SCALE GENOMIC DNA]</scope>
    <source>
        <strain evidence="2">ATCC 24235 / CBS 4417 / NBRC 1672 / NRRL Y-8282 / UCD 70-5</strain>
    </source>
</reference>
<accession>G8BRM0</accession>
<dbReference type="EMBL" id="HE612858">
    <property type="protein sequence ID" value="CCE62396.1"/>
    <property type="molecule type" value="Genomic_DNA"/>
</dbReference>
<dbReference type="eggNOG" id="ENOG502S4AD">
    <property type="taxonomic scope" value="Eukaryota"/>
</dbReference>
<dbReference type="HOGENOM" id="CLU_138722_0_0_1"/>
<organism evidence="1 2">
    <name type="scientific">Tetrapisispora phaffii (strain ATCC 24235 / CBS 4417 / NBRC 1672 / NRRL Y-8282 / UCD 70-5)</name>
    <name type="common">Yeast</name>
    <name type="synonym">Fabospora phaffii</name>
    <dbReference type="NCBI Taxonomy" id="1071381"/>
    <lineage>
        <taxon>Eukaryota</taxon>
        <taxon>Fungi</taxon>
        <taxon>Dikarya</taxon>
        <taxon>Ascomycota</taxon>
        <taxon>Saccharomycotina</taxon>
        <taxon>Saccharomycetes</taxon>
        <taxon>Saccharomycetales</taxon>
        <taxon>Saccharomycetaceae</taxon>
        <taxon>Tetrapisispora</taxon>
    </lineage>
</organism>
<dbReference type="RefSeq" id="XP_003684830.1">
    <property type="nucleotide sequence ID" value="XM_003684782.1"/>
</dbReference>
<keyword evidence="2" id="KW-1185">Reference proteome</keyword>
<dbReference type="OMA" id="FDCRDVY"/>
<dbReference type="Proteomes" id="UP000005666">
    <property type="component" value="Chromosome 3"/>
</dbReference>
<evidence type="ECO:0000313" key="2">
    <source>
        <dbReference type="Proteomes" id="UP000005666"/>
    </source>
</evidence>
<dbReference type="STRING" id="1071381.G8BRM0"/>
<gene>
    <name evidence="1" type="primary">TPHA0C02430</name>
    <name evidence="1" type="ordered locus">TPHA_0C02430</name>
</gene>
<dbReference type="OrthoDB" id="10265275at2759"/>